<name>A0A6H2H5E6_9BURK</name>
<evidence type="ECO:0000256" key="6">
    <source>
        <dbReference type="ARBA" id="ARBA00022519"/>
    </source>
</evidence>
<evidence type="ECO:0000256" key="11">
    <source>
        <dbReference type="SAM" id="Phobius"/>
    </source>
</evidence>
<dbReference type="GO" id="GO:0015628">
    <property type="term" value="P:protein secretion by the type II secretion system"/>
    <property type="evidence" value="ECO:0007669"/>
    <property type="project" value="InterPro"/>
</dbReference>
<dbReference type="Pfam" id="PF01203">
    <property type="entry name" value="T2SSN"/>
    <property type="match status" value="1"/>
</dbReference>
<dbReference type="InterPro" id="IPR022792">
    <property type="entry name" value="T2SS_protein-GspN"/>
</dbReference>
<keyword evidence="7 11" id="KW-0812">Transmembrane</keyword>
<comment type="subcellular location">
    <subcellularLocation>
        <location evidence="1">Cell inner membrane</location>
    </subcellularLocation>
</comment>
<evidence type="ECO:0000256" key="3">
    <source>
        <dbReference type="ARBA" id="ARBA00021563"/>
    </source>
</evidence>
<comment type="similarity">
    <text evidence="2">Belongs to the GSP N family.</text>
</comment>
<keyword evidence="8" id="KW-0653">Protein transport</keyword>
<evidence type="ECO:0000313" key="12">
    <source>
        <dbReference type="EMBL" id="QJC55078.1"/>
    </source>
</evidence>
<accession>A0A6H2H5E6</accession>
<evidence type="ECO:0000313" key="13">
    <source>
        <dbReference type="Proteomes" id="UP000502041"/>
    </source>
</evidence>
<evidence type="ECO:0000256" key="4">
    <source>
        <dbReference type="ARBA" id="ARBA00022448"/>
    </source>
</evidence>
<keyword evidence="5" id="KW-1003">Cell membrane</keyword>
<keyword evidence="6" id="KW-0997">Cell inner membrane</keyword>
<evidence type="ECO:0000256" key="10">
    <source>
        <dbReference type="ARBA" id="ARBA00030772"/>
    </source>
</evidence>
<proteinExistence type="inferred from homology"/>
<sequence length="271" mass="28494">MRQTASSLRQTARHPQASAPVRWAVLGALLGLLFALVFYAPARWLASALNQASAGQLQIVAVRGTVWTGSGRLLISGGAGSLESALLPGIVDWSLRPGWGALNLKLSADCCTTTPLRATLKLGLRGAALQLADGRSQWPANMLAGLGTPWNTVQAEGSLELSTQNLKVQWFAGRLAFDGRVELTALAMSSRLSTLKPMGSYRMTLAGGSTPLLTLSTLEGSLQLSGSGSWVGSRLRFNGEASALPEHEAALANLLNIIGRRNGPRSIITLG</sequence>
<evidence type="ECO:0000256" key="7">
    <source>
        <dbReference type="ARBA" id="ARBA00022692"/>
    </source>
</evidence>
<evidence type="ECO:0000256" key="9">
    <source>
        <dbReference type="ARBA" id="ARBA00023136"/>
    </source>
</evidence>
<reference evidence="12 13" key="1">
    <citation type="submission" date="2020-04" db="EMBL/GenBank/DDBJ databases">
        <title>Complete genome of a Psychrophilic, Marine, Gas Vacuolate Bacterium Polaromonas vacuolata KCTC 22033T.</title>
        <authorList>
            <person name="Hwang K."/>
            <person name="Kim K.M."/>
        </authorList>
    </citation>
    <scope>NUCLEOTIDE SEQUENCE [LARGE SCALE GENOMIC DNA]</scope>
    <source>
        <strain evidence="12 13">KCTC 22033</strain>
    </source>
</reference>
<dbReference type="Proteomes" id="UP000502041">
    <property type="component" value="Chromosome"/>
</dbReference>
<gene>
    <name evidence="12" type="ORF">HC248_00341</name>
</gene>
<dbReference type="KEGG" id="pvac:HC248_00341"/>
<evidence type="ECO:0000256" key="2">
    <source>
        <dbReference type="ARBA" id="ARBA00007208"/>
    </source>
</evidence>
<dbReference type="AlphaFoldDB" id="A0A6H2H5E6"/>
<keyword evidence="13" id="KW-1185">Reference proteome</keyword>
<dbReference type="GO" id="GO:0015627">
    <property type="term" value="C:type II protein secretion system complex"/>
    <property type="evidence" value="ECO:0007669"/>
    <property type="project" value="InterPro"/>
</dbReference>
<evidence type="ECO:0000256" key="8">
    <source>
        <dbReference type="ARBA" id="ARBA00022927"/>
    </source>
</evidence>
<protein>
    <recommendedName>
        <fullName evidence="3">Type II secretion system protein N</fullName>
    </recommendedName>
    <alternativeName>
        <fullName evidence="10">General secretion pathway protein N</fullName>
    </alternativeName>
</protein>
<dbReference type="EMBL" id="CP051461">
    <property type="protein sequence ID" value="QJC55078.1"/>
    <property type="molecule type" value="Genomic_DNA"/>
</dbReference>
<evidence type="ECO:0000256" key="1">
    <source>
        <dbReference type="ARBA" id="ARBA00004533"/>
    </source>
</evidence>
<keyword evidence="11" id="KW-1133">Transmembrane helix</keyword>
<dbReference type="GO" id="GO:0005886">
    <property type="term" value="C:plasma membrane"/>
    <property type="evidence" value="ECO:0007669"/>
    <property type="project" value="UniProtKB-SubCell"/>
</dbReference>
<evidence type="ECO:0000256" key="5">
    <source>
        <dbReference type="ARBA" id="ARBA00022475"/>
    </source>
</evidence>
<keyword evidence="9 11" id="KW-0472">Membrane</keyword>
<organism evidence="12 13">
    <name type="scientific">Polaromonas vacuolata</name>
    <dbReference type="NCBI Taxonomy" id="37448"/>
    <lineage>
        <taxon>Bacteria</taxon>
        <taxon>Pseudomonadati</taxon>
        <taxon>Pseudomonadota</taxon>
        <taxon>Betaproteobacteria</taxon>
        <taxon>Burkholderiales</taxon>
        <taxon>Comamonadaceae</taxon>
        <taxon>Polaromonas</taxon>
    </lineage>
</organism>
<dbReference type="RefSeq" id="WP_168920996.1">
    <property type="nucleotide sequence ID" value="NZ_CP051461.1"/>
</dbReference>
<feature type="transmembrane region" description="Helical" evidence="11">
    <location>
        <begin position="21"/>
        <end position="40"/>
    </location>
</feature>
<keyword evidence="4" id="KW-0813">Transport</keyword>